<gene>
    <name evidence="2" type="ORF">SAMN04489793_3288</name>
</gene>
<dbReference type="Proteomes" id="UP000182241">
    <property type="component" value="Unassembled WGS sequence"/>
</dbReference>
<dbReference type="OrthoDB" id="4774276at2"/>
<dbReference type="EMBL" id="FNSA01000003">
    <property type="protein sequence ID" value="SEC82679.1"/>
    <property type="molecule type" value="Genomic_DNA"/>
</dbReference>
<protein>
    <submittedName>
        <fullName evidence="2">Uncharacterized protein</fullName>
    </submittedName>
</protein>
<dbReference type="RefSeq" id="WP_139286218.1">
    <property type="nucleotide sequence ID" value="NZ_FNSA01000003.1"/>
</dbReference>
<name>A0A1H4VNI6_TSUTY</name>
<evidence type="ECO:0000313" key="2">
    <source>
        <dbReference type="EMBL" id="SEC82679.1"/>
    </source>
</evidence>
<accession>A0A1H4VNI6</accession>
<evidence type="ECO:0000313" key="3">
    <source>
        <dbReference type="Proteomes" id="UP000182241"/>
    </source>
</evidence>
<organism evidence="2 3">
    <name type="scientific">Tsukamurella tyrosinosolvens</name>
    <dbReference type="NCBI Taxonomy" id="57704"/>
    <lineage>
        <taxon>Bacteria</taxon>
        <taxon>Bacillati</taxon>
        <taxon>Actinomycetota</taxon>
        <taxon>Actinomycetes</taxon>
        <taxon>Mycobacteriales</taxon>
        <taxon>Tsukamurellaceae</taxon>
        <taxon>Tsukamurella</taxon>
    </lineage>
</organism>
<sequence>MTGKNYARDAQPGWRGTDRKGGTWVLTHSSLTGGSLAAAVMRPKPWLVVSVDGATYDFRSQEEAEAADLVPLVAETSAVVEALELAAAVESVADGSTSSLSLDDRVLGVPFAAPAPLARDDASGWLDIVFDGPPSHESGRFVEVEDSAGRSIQIGDWLDRGDGHWTLRVPVSAPLDPGNPEDLRQVREVVLKLRSAVGPATAKGATLGSFAYLLADEIVRLDRERAEAVQDAADRKLTEDVADEVRSREESAWHIAQKAAEATLVRVRAEHQEAGQ</sequence>
<keyword evidence="3" id="KW-1185">Reference proteome</keyword>
<dbReference type="STRING" id="57704.SAMN04489793_3288"/>
<feature type="region of interest" description="Disordered" evidence="1">
    <location>
        <begin position="1"/>
        <end position="21"/>
    </location>
</feature>
<evidence type="ECO:0000256" key="1">
    <source>
        <dbReference type="SAM" id="MobiDB-lite"/>
    </source>
</evidence>
<dbReference type="AlphaFoldDB" id="A0A1H4VNI6"/>
<reference evidence="3" key="1">
    <citation type="submission" date="2016-10" db="EMBL/GenBank/DDBJ databases">
        <authorList>
            <person name="Varghese N."/>
            <person name="Submissions S."/>
        </authorList>
    </citation>
    <scope>NUCLEOTIDE SEQUENCE [LARGE SCALE GENOMIC DNA]</scope>
    <source>
        <strain evidence="3">DSM 44234</strain>
    </source>
</reference>
<proteinExistence type="predicted"/>